<protein>
    <submittedName>
        <fullName evidence="3">Gametolysin</fullName>
    </submittedName>
</protein>
<dbReference type="Proteomes" id="UP000051223">
    <property type="component" value="Unassembled WGS sequence"/>
</dbReference>
<dbReference type="EMBL" id="AZGI01000005">
    <property type="protein sequence ID" value="KRM41053.1"/>
    <property type="molecule type" value="Genomic_DNA"/>
</dbReference>
<gene>
    <name evidence="3" type="ORF">FC39_GL001697</name>
</gene>
<proteinExistence type="predicted"/>
<evidence type="ECO:0000256" key="2">
    <source>
        <dbReference type="SAM" id="SignalP"/>
    </source>
</evidence>
<keyword evidence="2" id="KW-0732">Signal</keyword>
<evidence type="ECO:0000256" key="1">
    <source>
        <dbReference type="SAM" id="MobiDB-lite"/>
    </source>
</evidence>
<evidence type="ECO:0000313" key="3">
    <source>
        <dbReference type="EMBL" id="KRM41053.1"/>
    </source>
</evidence>
<dbReference type="STRING" id="1423754.FC39_GL001697"/>
<comment type="caution">
    <text evidence="3">The sequence shown here is derived from an EMBL/GenBank/DDBJ whole genome shotgun (WGS) entry which is preliminary data.</text>
</comment>
<accession>A0A0R1YFF4</accession>
<feature type="signal peptide" evidence="2">
    <location>
        <begin position="1"/>
        <end position="26"/>
    </location>
</feature>
<evidence type="ECO:0000313" key="4">
    <source>
        <dbReference type="Proteomes" id="UP000051223"/>
    </source>
</evidence>
<keyword evidence="4" id="KW-1185">Reference proteome</keyword>
<dbReference type="OrthoDB" id="2323266at2"/>
<sequence length="233" mass="26596">MKRKNIVLGMMVSLGMISFASSPVLATNVKKAKTSLVDKKKTGAKTASKKKTQEQAKNDKKSIESLTTYSKLSYVVVNKNTNFINSQNKKTKSVAKKGKGYRIYYVRYSGSKIFYGVSKNKWLPASVTHGTVWYKEDNNNTMILSTNKKGQLSYQLYEAVNVIDLILKRNSYVYDDQGMLERNKDNSIIFLKKGKKLKGYSVRSINGKKFYITNHGWIKFNNVEKYTSKKSKK</sequence>
<dbReference type="AlphaFoldDB" id="A0A0R1YFF4"/>
<dbReference type="eggNOG" id="ENOG5030A9G">
    <property type="taxonomic scope" value="Bacteria"/>
</dbReference>
<reference evidence="3 4" key="1">
    <citation type="journal article" date="2015" name="Genome Announc.">
        <title>Expanding the biotechnology potential of lactobacilli through comparative genomics of 213 strains and associated genera.</title>
        <authorList>
            <person name="Sun Z."/>
            <person name="Harris H.M."/>
            <person name="McCann A."/>
            <person name="Guo C."/>
            <person name="Argimon S."/>
            <person name="Zhang W."/>
            <person name="Yang X."/>
            <person name="Jeffery I.B."/>
            <person name="Cooney J.C."/>
            <person name="Kagawa T.F."/>
            <person name="Liu W."/>
            <person name="Song Y."/>
            <person name="Salvetti E."/>
            <person name="Wrobel A."/>
            <person name="Rasinkangas P."/>
            <person name="Parkhill J."/>
            <person name="Rea M.C."/>
            <person name="O'Sullivan O."/>
            <person name="Ritari J."/>
            <person name="Douillard F.P."/>
            <person name="Paul Ross R."/>
            <person name="Yang R."/>
            <person name="Briner A.E."/>
            <person name="Felis G.E."/>
            <person name="de Vos W.M."/>
            <person name="Barrangou R."/>
            <person name="Klaenhammer T.R."/>
            <person name="Caufield P.W."/>
            <person name="Cui Y."/>
            <person name="Zhang H."/>
            <person name="O'Toole P.W."/>
        </authorList>
    </citation>
    <scope>NUCLEOTIDE SEQUENCE [LARGE SCALE GENOMIC DNA]</scope>
    <source>
        <strain evidence="3 4">DSM 5661</strain>
    </source>
</reference>
<feature type="chain" id="PRO_5038488771" evidence="2">
    <location>
        <begin position="27"/>
        <end position="233"/>
    </location>
</feature>
<dbReference type="PATRIC" id="fig|1423754.3.peg.1743"/>
<name>A0A0R1YFF4_9LACO</name>
<feature type="compositionally biased region" description="Basic and acidic residues" evidence="1">
    <location>
        <begin position="51"/>
        <end position="60"/>
    </location>
</feature>
<organism evidence="3 4">
    <name type="scientific">Lactobacillus hamsteri DSM 5661 = JCM 6256</name>
    <dbReference type="NCBI Taxonomy" id="1423754"/>
    <lineage>
        <taxon>Bacteria</taxon>
        <taxon>Bacillati</taxon>
        <taxon>Bacillota</taxon>
        <taxon>Bacilli</taxon>
        <taxon>Lactobacillales</taxon>
        <taxon>Lactobacillaceae</taxon>
        <taxon>Lactobacillus</taxon>
    </lineage>
</organism>
<feature type="region of interest" description="Disordered" evidence="1">
    <location>
        <begin position="38"/>
        <end position="60"/>
    </location>
</feature>
<dbReference type="RefSeq" id="WP_025080364.1">
    <property type="nucleotide sequence ID" value="NZ_AZGI01000005.1"/>
</dbReference>